<reference evidence="2" key="1">
    <citation type="submission" date="2010-05" db="EMBL/GenBank/DDBJ databases">
        <title>The Genome Sequence of Magnaporthe poae strain ATCC 64411.</title>
        <authorList>
            <consortium name="The Broad Institute Genome Sequencing Platform"/>
            <consortium name="Broad Institute Genome Sequencing Center for Infectious Disease"/>
            <person name="Ma L.-J."/>
            <person name="Dead R."/>
            <person name="Young S."/>
            <person name="Zeng Q."/>
            <person name="Koehrsen M."/>
            <person name="Alvarado L."/>
            <person name="Berlin A."/>
            <person name="Chapman S.B."/>
            <person name="Chen Z."/>
            <person name="Freedman E."/>
            <person name="Gellesch M."/>
            <person name="Goldberg J."/>
            <person name="Griggs A."/>
            <person name="Gujja S."/>
            <person name="Heilman E.R."/>
            <person name="Heiman D."/>
            <person name="Hepburn T."/>
            <person name="Howarth C."/>
            <person name="Jen D."/>
            <person name="Larson L."/>
            <person name="Mehta T."/>
            <person name="Neiman D."/>
            <person name="Pearson M."/>
            <person name="Roberts A."/>
            <person name="Saif S."/>
            <person name="Shea T."/>
            <person name="Shenoy N."/>
            <person name="Sisk P."/>
            <person name="Stolte C."/>
            <person name="Sykes S."/>
            <person name="Walk T."/>
            <person name="White J."/>
            <person name="Yandava C."/>
            <person name="Haas B."/>
            <person name="Nusbaum C."/>
            <person name="Birren B."/>
        </authorList>
    </citation>
    <scope>NUCLEOTIDE SEQUENCE</scope>
    <source>
        <strain evidence="2">ATCC 64411</strain>
    </source>
</reference>
<dbReference type="EMBL" id="GL877030">
    <property type="protein sequence ID" value="KLU92943.1"/>
    <property type="molecule type" value="Genomic_DNA"/>
</dbReference>
<evidence type="ECO:0000313" key="2">
    <source>
        <dbReference type="EMBL" id="KLU92943.1"/>
    </source>
</evidence>
<dbReference type="AlphaFoldDB" id="A0A0H2UA30"/>
<evidence type="ECO:0008006" key="3">
    <source>
        <dbReference type="Google" id="ProtNLM"/>
    </source>
</evidence>
<dbReference type="PANTHER" id="PTHR19384">
    <property type="entry name" value="NITRIC OXIDE SYNTHASE-RELATED"/>
    <property type="match status" value="1"/>
</dbReference>
<dbReference type="GO" id="GO:0003958">
    <property type="term" value="F:NADPH-hemoprotein reductase activity"/>
    <property type="evidence" value="ECO:0007669"/>
    <property type="project" value="TreeGrafter"/>
</dbReference>
<keyword evidence="1" id="KW-0285">Flavoprotein</keyword>
<dbReference type="GO" id="GO:0050660">
    <property type="term" value="F:flavin adenine dinucleotide binding"/>
    <property type="evidence" value="ECO:0007669"/>
    <property type="project" value="TreeGrafter"/>
</dbReference>
<feature type="non-terminal residue" evidence="2">
    <location>
        <position position="1"/>
    </location>
</feature>
<dbReference type="SUPFAM" id="SSF52343">
    <property type="entry name" value="Ferredoxin reductase-like, C-terminal NADP-linked domain"/>
    <property type="match status" value="1"/>
</dbReference>
<dbReference type="OrthoDB" id="3147320at2759"/>
<dbReference type="Gene3D" id="3.40.50.80">
    <property type="entry name" value="Nucleotide-binding domain of ferredoxin-NADP reductase (FNR) module"/>
    <property type="match status" value="1"/>
</dbReference>
<proteinExistence type="predicted"/>
<dbReference type="PANTHER" id="PTHR19384:SF127">
    <property type="entry name" value="BIFUNCTIONAL CYTOCHROME P450_NADPH--P450 REDUCTASE"/>
    <property type="match status" value="1"/>
</dbReference>
<dbReference type="GO" id="GO:0010181">
    <property type="term" value="F:FMN binding"/>
    <property type="evidence" value="ECO:0007669"/>
    <property type="project" value="TreeGrafter"/>
</dbReference>
<sequence>ELDRWEATGAIEVRRAYSRRSEASDGCRHVQDRMLSDRERLLKLWQDGAKVFVCGSRAVEKSVMDAMVRIKVDKDRELGRDTTDEHAKGYLDGLRNARYATDVFD</sequence>
<name>A0A0H2UA30_MAGP6</name>
<evidence type="ECO:0000256" key="1">
    <source>
        <dbReference type="ARBA" id="ARBA00022630"/>
    </source>
</evidence>
<organism evidence="2">
    <name type="scientific">Magnaporthiopsis poae (strain ATCC 64411 / 73-15)</name>
    <name type="common">Kentucky bluegrass fungus</name>
    <name type="synonym">Magnaporthe poae</name>
    <dbReference type="NCBI Taxonomy" id="644358"/>
    <lineage>
        <taxon>Eukaryota</taxon>
        <taxon>Fungi</taxon>
        <taxon>Dikarya</taxon>
        <taxon>Ascomycota</taxon>
        <taxon>Pezizomycotina</taxon>
        <taxon>Sordariomycetes</taxon>
        <taxon>Sordariomycetidae</taxon>
        <taxon>Magnaporthales</taxon>
        <taxon>Magnaporthaceae</taxon>
        <taxon>Magnaporthiopsis</taxon>
    </lineage>
</organism>
<dbReference type="GO" id="GO:0005829">
    <property type="term" value="C:cytosol"/>
    <property type="evidence" value="ECO:0007669"/>
    <property type="project" value="TreeGrafter"/>
</dbReference>
<dbReference type="InterPro" id="IPR039261">
    <property type="entry name" value="FNR_nucleotide-bd"/>
</dbReference>
<dbReference type="VEuPathDB" id="FungiDB:MAPG_11891"/>
<accession>A0A0H2UA30</accession>
<gene>
    <name evidence="2" type="ORF">MAPG_11891</name>
</gene>
<protein>
    <recommendedName>
        <fullName evidence="3">Oxidoreductase FAD/NAD(P)-binding domain-containing protein</fullName>
    </recommendedName>
</protein>
<reference evidence="2" key="2">
    <citation type="submission" date="2011-03" db="EMBL/GenBank/DDBJ databases">
        <title>Annotation of Magnaporthe poae ATCC 64411.</title>
        <authorList>
            <person name="Ma L.-J."/>
            <person name="Dead R."/>
            <person name="Young S.K."/>
            <person name="Zeng Q."/>
            <person name="Gargeya S."/>
            <person name="Fitzgerald M."/>
            <person name="Haas B."/>
            <person name="Abouelleil A."/>
            <person name="Alvarado L."/>
            <person name="Arachchi H.M."/>
            <person name="Berlin A."/>
            <person name="Brown A."/>
            <person name="Chapman S.B."/>
            <person name="Chen Z."/>
            <person name="Dunbar C."/>
            <person name="Freedman E."/>
            <person name="Gearin G."/>
            <person name="Gellesch M."/>
            <person name="Goldberg J."/>
            <person name="Griggs A."/>
            <person name="Gujja S."/>
            <person name="Heiman D."/>
            <person name="Howarth C."/>
            <person name="Larson L."/>
            <person name="Lui A."/>
            <person name="MacDonald P.J.P."/>
            <person name="Mehta T."/>
            <person name="Montmayeur A."/>
            <person name="Murphy C."/>
            <person name="Neiman D."/>
            <person name="Pearson M."/>
            <person name="Priest M."/>
            <person name="Roberts A."/>
            <person name="Saif S."/>
            <person name="Shea T."/>
            <person name="Shenoy N."/>
            <person name="Sisk P."/>
            <person name="Stolte C."/>
            <person name="Sykes S."/>
            <person name="Yandava C."/>
            <person name="Wortman J."/>
            <person name="Nusbaum C."/>
            <person name="Birren B."/>
        </authorList>
    </citation>
    <scope>NUCLEOTIDE SEQUENCE</scope>
    <source>
        <strain evidence="2">ATCC 64411</strain>
    </source>
</reference>